<proteinExistence type="predicted"/>
<reference evidence="2 3" key="1">
    <citation type="journal article" date="2013" name="Genome Announc.">
        <title>Draft genome sequence of Serratia sp. strain ATCC 39006, a model bacterium for analysis of the biosynthesis and regulation of prodigiosin, a carbapenem, and gas vesicles.</title>
        <authorList>
            <person name="Fineran P.C."/>
            <person name="Iglesias Cans M.C."/>
            <person name="Ramsay J.P."/>
            <person name="Wilf N.M."/>
            <person name="Cossyleon D."/>
            <person name="McNeil M.B."/>
            <person name="Williamson N.R."/>
            <person name="Monson R.E."/>
            <person name="Becher S.A."/>
            <person name="Stanton J.A."/>
            <person name="Brugger K."/>
            <person name="Brown S.D."/>
            <person name="Salmond G.P."/>
        </authorList>
    </citation>
    <scope>NUCLEOTIDE SEQUENCE [LARGE SCALE GENOMIC DNA]</scope>
    <source>
        <strain evidence="2">ATCC 39006</strain>
        <strain evidence="3">ATCC 39006 / SC 11482</strain>
    </source>
</reference>
<dbReference type="KEGG" id="serq:CWC46_08195"/>
<organism evidence="2 3">
    <name type="scientific">Serratia sp. (strain ATCC 39006)</name>
    <name type="common">Prodigiosinella confusarubida</name>
    <dbReference type="NCBI Taxonomy" id="104623"/>
    <lineage>
        <taxon>Bacteria</taxon>
        <taxon>Pseudomonadati</taxon>
        <taxon>Pseudomonadota</taxon>
        <taxon>Gammaproteobacteria</taxon>
        <taxon>Enterobacterales</taxon>
        <taxon>Pectobacteriaceae</taxon>
        <taxon>Prodigiosinella</taxon>
    </lineage>
</organism>
<sequence length="68" mass="7758">MPSCCIPVRATSCWGVSKGTADAWRYAIYWCQIIAVNRVSPQSLTDISFWRLTRQLSFCNSNYSGYVQ</sequence>
<reference evidence="2" key="4">
    <citation type="submission" date="2017-11" db="EMBL/GenBank/DDBJ databases">
        <title>Complete genome sequence of Serratia sp. ATCC 39006.</title>
        <authorList>
            <person name="Hampton H.G."/>
            <person name="Jackson S.A."/>
            <person name="Jauregui R."/>
            <person name="Poulter G.T.M."/>
            <person name="Salmond G.P.C."/>
            <person name="Fineran P.C."/>
        </authorList>
    </citation>
    <scope>NUCLEOTIDE SEQUENCE</scope>
    <source>
        <strain evidence="2">ATCC 39006</strain>
    </source>
</reference>
<dbReference type="AlphaFoldDB" id="A0A2I5T5G0"/>
<gene>
    <name evidence="1" type="ORF">CWC46_08195</name>
    <name evidence="2" type="ORF">Ser39006_008200</name>
</gene>
<keyword evidence="3" id="KW-1185">Reference proteome</keyword>
<dbReference type="EMBL" id="CP025084">
    <property type="protein sequence ID" value="AUH04123.1"/>
    <property type="molecule type" value="Genomic_DNA"/>
</dbReference>
<evidence type="ECO:0000313" key="3">
    <source>
        <dbReference type="Proteomes" id="UP000017700"/>
    </source>
</evidence>
<protein>
    <submittedName>
        <fullName evidence="2">Uncharacterized protein</fullName>
    </submittedName>
</protein>
<evidence type="ECO:0000313" key="4">
    <source>
        <dbReference type="Proteomes" id="UP000233778"/>
    </source>
</evidence>
<dbReference type="KEGG" id="sera:Ser39006_008200"/>
<reference evidence="2" key="2">
    <citation type="submission" date="2013-09" db="EMBL/GenBank/DDBJ databases">
        <authorList>
            <person name="Wang G."/>
            <person name="Yang Y."/>
            <person name="Su Y."/>
        </authorList>
    </citation>
    <scope>NUCLEOTIDE SEQUENCE</scope>
    <source>
        <strain evidence="2">ATCC 39006</strain>
    </source>
</reference>
<evidence type="ECO:0000313" key="1">
    <source>
        <dbReference type="EMBL" id="AUG99804.1"/>
    </source>
</evidence>
<name>A0A2I5T5G0_SERS3</name>
<dbReference type="Proteomes" id="UP000233778">
    <property type="component" value="Chromosome"/>
</dbReference>
<accession>A0A2I5T5G0</accession>
<dbReference type="Proteomes" id="UP000017700">
    <property type="component" value="Chromosome"/>
</dbReference>
<evidence type="ECO:0000313" key="2">
    <source>
        <dbReference type="EMBL" id="AUH04123.1"/>
    </source>
</evidence>
<dbReference type="EMBL" id="CP025085">
    <property type="protein sequence ID" value="AUG99804.1"/>
    <property type="molecule type" value="Genomic_DNA"/>
</dbReference>
<reference evidence="1 4" key="3">
    <citation type="submission" date="2017-11" db="EMBL/GenBank/DDBJ databases">
        <title>Complete genome sequence of Serratia sp. ATCC 39006 LacA.</title>
        <authorList>
            <person name="Hampton H.G."/>
            <person name="Jackson S.A."/>
            <person name="Jauregui R."/>
            <person name="Poulter G.T.M."/>
            <person name="Salmond G.P.C."/>
            <person name="Fineran P.C."/>
        </authorList>
    </citation>
    <scope>NUCLEOTIDE SEQUENCE [LARGE SCALE GENOMIC DNA]</scope>
    <source>
        <strain evidence="1 4">ATCC 39006</strain>
    </source>
</reference>